<dbReference type="SUPFAM" id="SSF53756">
    <property type="entry name" value="UDP-Glycosyltransferase/glycogen phosphorylase"/>
    <property type="match status" value="1"/>
</dbReference>
<organism evidence="3 4">
    <name type="scientific">Thalassospira tepidiphila MCCC 1A03514</name>
    <dbReference type="NCBI Taxonomy" id="1177930"/>
    <lineage>
        <taxon>Bacteria</taxon>
        <taxon>Pseudomonadati</taxon>
        <taxon>Pseudomonadota</taxon>
        <taxon>Alphaproteobacteria</taxon>
        <taxon>Rhodospirillales</taxon>
        <taxon>Thalassospiraceae</taxon>
        <taxon>Thalassospira</taxon>
    </lineage>
</organism>
<evidence type="ECO:0000256" key="1">
    <source>
        <dbReference type="ARBA" id="ARBA00022676"/>
    </source>
</evidence>
<accession>A0A853L412</accession>
<keyword evidence="2 3" id="KW-0808">Transferase</keyword>
<reference evidence="3 4" key="1">
    <citation type="submission" date="2014-07" db="EMBL/GenBank/DDBJ databases">
        <title>Draft genome sequence of Thalassospira tepidiphila 1-1B.</title>
        <authorList>
            <person name="Lai Q."/>
            <person name="Shao Z."/>
        </authorList>
    </citation>
    <scope>NUCLEOTIDE SEQUENCE [LARGE SCALE GENOMIC DNA]</scope>
    <source>
        <strain evidence="3 4">MCCC 1A03514</strain>
    </source>
</reference>
<dbReference type="Pfam" id="PF01075">
    <property type="entry name" value="Glyco_transf_9"/>
    <property type="match status" value="1"/>
</dbReference>
<dbReference type="RefSeq" id="WP_064780210.1">
    <property type="nucleotide sequence ID" value="NZ_JPVZ01000002.1"/>
</dbReference>
<dbReference type="GO" id="GO:0008713">
    <property type="term" value="F:ADP-heptose-lipopolysaccharide heptosyltransferase activity"/>
    <property type="evidence" value="ECO:0007669"/>
    <property type="project" value="TreeGrafter"/>
</dbReference>
<dbReference type="Proteomes" id="UP000094009">
    <property type="component" value="Unassembled WGS sequence"/>
</dbReference>
<evidence type="ECO:0000313" key="4">
    <source>
        <dbReference type="Proteomes" id="UP000094009"/>
    </source>
</evidence>
<name>A0A853L412_9PROT</name>
<dbReference type="Gene3D" id="3.40.50.2000">
    <property type="entry name" value="Glycogen Phosphorylase B"/>
    <property type="match status" value="1"/>
</dbReference>
<protein>
    <submittedName>
        <fullName evidence="3">Heptosyltransferase</fullName>
    </submittedName>
</protein>
<dbReference type="GO" id="GO:0005829">
    <property type="term" value="C:cytosol"/>
    <property type="evidence" value="ECO:0007669"/>
    <property type="project" value="TreeGrafter"/>
</dbReference>
<dbReference type="GO" id="GO:0009244">
    <property type="term" value="P:lipopolysaccharide core region biosynthetic process"/>
    <property type="evidence" value="ECO:0007669"/>
    <property type="project" value="TreeGrafter"/>
</dbReference>
<sequence>MPRAPHPSRKTFTRFASKQPFQFGLPNVSSGLTQTSDNSPIYFTRATSLLRRQVLAKADGVKIKSDNYRFQVLPRDGWGERDFSGKSVLFLIPDDALGDCVGMALFLRALKKRFGDIRIGVLNAGSASDIFVLVQGIEIFQLFISSAQLKRFDHVIDLSEMEGWRDIATMPVNPEEALCEAFGISPIPLEKRQLPTGARLKIGIVPMASSPLRTLPPKLVSEVTKMLTNRDCDITIVLNAYQGVMKDYKAALSDLGIRTGRNIRVIDGFKTIGDLVKFVGQQDYLVVADSGPAHISKLFQTPGIGLYSSADAKTLQGRHTNLRAWQSDFTGPHCSAPCGLAKLRATPDGKIGCMGSLGLPITALPDTPEKSDPELARALVTNKPVPCVARLETDIPAISDLISQDLAKA</sequence>
<evidence type="ECO:0000313" key="3">
    <source>
        <dbReference type="EMBL" id="OAZ10978.1"/>
    </source>
</evidence>
<evidence type="ECO:0000256" key="2">
    <source>
        <dbReference type="ARBA" id="ARBA00022679"/>
    </source>
</evidence>
<proteinExistence type="predicted"/>
<dbReference type="PANTHER" id="PTHR30160">
    <property type="entry name" value="TETRAACYLDISACCHARIDE 4'-KINASE-RELATED"/>
    <property type="match status" value="1"/>
</dbReference>
<keyword evidence="1" id="KW-0328">Glycosyltransferase</keyword>
<dbReference type="AlphaFoldDB" id="A0A853L412"/>
<dbReference type="EMBL" id="JPVZ01000002">
    <property type="protein sequence ID" value="OAZ10978.1"/>
    <property type="molecule type" value="Genomic_DNA"/>
</dbReference>
<comment type="caution">
    <text evidence="3">The sequence shown here is derived from an EMBL/GenBank/DDBJ whole genome shotgun (WGS) entry which is preliminary data.</text>
</comment>
<dbReference type="InterPro" id="IPR051199">
    <property type="entry name" value="LPS_LOS_Heptosyltrfase"/>
</dbReference>
<dbReference type="InterPro" id="IPR002201">
    <property type="entry name" value="Glyco_trans_9"/>
</dbReference>
<gene>
    <name evidence="3" type="ORF">TH4_05400</name>
</gene>